<keyword evidence="3" id="KW-1185">Reference proteome</keyword>
<keyword evidence="1" id="KW-1133">Transmembrane helix</keyword>
<organism evidence="2 3">
    <name type="scientific">Bacillus carboniphilus</name>
    <dbReference type="NCBI Taxonomy" id="86663"/>
    <lineage>
        <taxon>Bacteria</taxon>
        <taxon>Bacillati</taxon>
        <taxon>Bacillota</taxon>
        <taxon>Bacilli</taxon>
        <taxon>Bacillales</taxon>
        <taxon>Bacillaceae</taxon>
        <taxon>Bacillus</taxon>
    </lineage>
</organism>
<proteinExistence type="predicted"/>
<name>A0ABN0VZR9_9BACI</name>
<feature type="transmembrane region" description="Helical" evidence="1">
    <location>
        <begin position="12"/>
        <end position="34"/>
    </location>
</feature>
<accession>A0ABN0VZR9</accession>
<feature type="transmembrane region" description="Helical" evidence="1">
    <location>
        <begin position="54"/>
        <end position="73"/>
    </location>
</feature>
<evidence type="ECO:0000256" key="1">
    <source>
        <dbReference type="SAM" id="Phobius"/>
    </source>
</evidence>
<dbReference type="Proteomes" id="UP001500782">
    <property type="component" value="Unassembled WGS sequence"/>
</dbReference>
<protein>
    <submittedName>
        <fullName evidence="2">Uncharacterized protein</fullName>
    </submittedName>
</protein>
<dbReference type="EMBL" id="BAAADJ010000009">
    <property type="protein sequence ID" value="GAA0321376.1"/>
    <property type="molecule type" value="Genomic_DNA"/>
</dbReference>
<reference evidence="2 3" key="1">
    <citation type="journal article" date="2019" name="Int. J. Syst. Evol. Microbiol.">
        <title>The Global Catalogue of Microorganisms (GCM) 10K type strain sequencing project: providing services to taxonomists for standard genome sequencing and annotation.</title>
        <authorList>
            <consortium name="The Broad Institute Genomics Platform"/>
            <consortium name="The Broad Institute Genome Sequencing Center for Infectious Disease"/>
            <person name="Wu L."/>
            <person name="Ma J."/>
        </authorList>
    </citation>
    <scope>NUCLEOTIDE SEQUENCE [LARGE SCALE GENOMIC DNA]</scope>
    <source>
        <strain evidence="2 3">JCM 9731</strain>
    </source>
</reference>
<dbReference type="RefSeq" id="WP_343796896.1">
    <property type="nucleotide sequence ID" value="NZ_BAAADJ010000009.1"/>
</dbReference>
<keyword evidence="1" id="KW-0472">Membrane</keyword>
<gene>
    <name evidence="2" type="ORF">GCM10008967_09880</name>
</gene>
<keyword evidence="1" id="KW-0812">Transmembrane</keyword>
<evidence type="ECO:0000313" key="2">
    <source>
        <dbReference type="EMBL" id="GAA0321376.1"/>
    </source>
</evidence>
<sequence>MVELILDFSSFSTFYMVYTGILLSFVLVCLLYIGNEYTVVDSPSLSYQSVKQSGLTSQLNTLLIVKPVIIWLYKSAKKYQFSDQDAEGSISSLYF</sequence>
<evidence type="ECO:0000313" key="3">
    <source>
        <dbReference type="Proteomes" id="UP001500782"/>
    </source>
</evidence>
<comment type="caution">
    <text evidence="2">The sequence shown here is derived from an EMBL/GenBank/DDBJ whole genome shotgun (WGS) entry which is preliminary data.</text>
</comment>